<dbReference type="InterPro" id="IPR005467">
    <property type="entry name" value="His_kinase_dom"/>
</dbReference>
<dbReference type="PRINTS" id="PR00344">
    <property type="entry name" value="BCTRLSENSOR"/>
</dbReference>
<dbReference type="Proteomes" id="UP000535501">
    <property type="component" value="Unassembled WGS sequence"/>
</dbReference>
<evidence type="ECO:0000313" key="15">
    <source>
        <dbReference type="Proteomes" id="UP000535501"/>
    </source>
</evidence>
<keyword evidence="9" id="KW-0902">Two-component regulatory system</keyword>
<proteinExistence type="predicted"/>
<feature type="transmembrane region" description="Helical" evidence="11">
    <location>
        <begin position="88"/>
        <end position="107"/>
    </location>
</feature>
<evidence type="ECO:0000256" key="10">
    <source>
        <dbReference type="ARBA" id="ARBA00023136"/>
    </source>
</evidence>
<dbReference type="InterPro" id="IPR003594">
    <property type="entry name" value="HATPase_dom"/>
</dbReference>
<evidence type="ECO:0000313" key="14">
    <source>
        <dbReference type="EMBL" id="MBB6181056.1"/>
    </source>
</evidence>
<keyword evidence="5 14" id="KW-0808">Transferase</keyword>
<evidence type="ECO:0000256" key="7">
    <source>
        <dbReference type="ARBA" id="ARBA00022777"/>
    </source>
</evidence>
<reference evidence="14 15" key="1">
    <citation type="submission" date="2020-08" db="EMBL/GenBank/DDBJ databases">
        <title>Genomic Encyclopedia of Type Strains, Phase IV (KMG-IV): sequencing the most valuable type-strain genomes for metagenomic binning, comparative biology and taxonomic classification.</title>
        <authorList>
            <person name="Goeker M."/>
        </authorList>
    </citation>
    <scope>NUCLEOTIDE SEQUENCE [LARGE SCALE GENOMIC DNA]</scope>
    <source>
        <strain evidence="14 15">DSM 102134</strain>
    </source>
</reference>
<dbReference type="InterPro" id="IPR036890">
    <property type="entry name" value="HATPase_C_sf"/>
</dbReference>
<dbReference type="CDD" id="cd00082">
    <property type="entry name" value="HisKA"/>
    <property type="match status" value="1"/>
</dbReference>
<dbReference type="InterPro" id="IPR050428">
    <property type="entry name" value="TCS_sensor_his_kinase"/>
</dbReference>
<keyword evidence="15" id="KW-1185">Reference proteome</keyword>
<keyword evidence="10 11" id="KW-0472">Membrane</keyword>
<dbReference type="SUPFAM" id="SSF55874">
    <property type="entry name" value="ATPase domain of HSP90 chaperone/DNA topoisomerase II/histidine kinase"/>
    <property type="match status" value="1"/>
</dbReference>
<evidence type="ECO:0000256" key="2">
    <source>
        <dbReference type="ARBA" id="ARBA00004370"/>
    </source>
</evidence>
<dbReference type="Pfam" id="PF02518">
    <property type="entry name" value="HATPase_c"/>
    <property type="match status" value="1"/>
</dbReference>
<evidence type="ECO:0000256" key="8">
    <source>
        <dbReference type="ARBA" id="ARBA00022989"/>
    </source>
</evidence>
<comment type="subcellular location">
    <subcellularLocation>
        <location evidence="2">Membrane</location>
    </subcellularLocation>
</comment>
<dbReference type="Gene3D" id="6.10.340.10">
    <property type="match status" value="1"/>
</dbReference>
<keyword evidence="8 11" id="KW-1133">Transmembrane helix</keyword>
<dbReference type="Pfam" id="PF00672">
    <property type="entry name" value="HAMP"/>
    <property type="match status" value="1"/>
</dbReference>
<name>A0A7X0DEF7_9HYPH</name>
<dbReference type="PROSITE" id="PS50109">
    <property type="entry name" value="HIS_KIN"/>
    <property type="match status" value="1"/>
</dbReference>
<dbReference type="PANTHER" id="PTHR45436">
    <property type="entry name" value="SENSOR HISTIDINE KINASE YKOH"/>
    <property type="match status" value="1"/>
</dbReference>
<organism evidence="14 15">
    <name type="scientific">Pseudorhizobium flavum</name>
    <dbReference type="NCBI Taxonomy" id="1335061"/>
    <lineage>
        <taxon>Bacteria</taxon>
        <taxon>Pseudomonadati</taxon>
        <taxon>Pseudomonadota</taxon>
        <taxon>Alphaproteobacteria</taxon>
        <taxon>Hyphomicrobiales</taxon>
        <taxon>Rhizobiaceae</taxon>
        <taxon>Rhizobium/Agrobacterium group</taxon>
        <taxon>Pseudorhizobium</taxon>
    </lineage>
</organism>
<feature type="domain" description="HAMP" evidence="13">
    <location>
        <begin position="108"/>
        <end position="160"/>
    </location>
</feature>
<dbReference type="InterPro" id="IPR036097">
    <property type="entry name" value="HisK_dim/P_sf"/>
</dbReference>
<dbReference type="Pfam" id="PF00512">
    <property type="entry name" value="HisKA"/>
    <property type="match status" value="1"/>
</dbReference>
<dbReference type="Gene3D" id="1.10.287.130">
    <property type="match status" value="1"/>
</dbReference>
<comment type="caution">
    <text evidence="14">The sequence shown here is derived from an EMBL/GenBank/DDBJ whole genome shotgun (WGS) entry which is preliminary data.</text>
</comment>
<gene>
    <name evidence="14" type="ORF">HNQ75_003039</name>
</gene>
<evidence type="ECO:0000256" key="4">
    <source>
        <dbReference type="ARBA" id="ARBA00022553"/>
    </source>
</evidence>
<keyword evidence="7 14" id="KW-0418">Kinase</keyword>
<protein>
    <recommendedName>
        <fullName evidence="3">histidine kinase</fullName>
        <ecNumber evidence="3">2.7.13.3</ecNumber>
    </recommendedName>
</protein>
<dbReference type="InterPro" id="IPR003660">
    <property type="entry name" value="HAMP_dom"/>
</dbReference>
<dbReference type="SUPFAM" id="SSF158472">
    <property type="entry name" value="HAMP domain-like"/>
    <property type="match status" value="1"/>
</dbReference>
<dbReference type="EC" id="2.7.13.3" evidence="3"/>
<dbReference type="SMART" id="SM00387">
    <property type="entry name" value="HATPase_c"/>
    <property type="match status" value="1"/>
</dbReference>
<dbReference type="EMBL" id="JACHEJ010000007">
    <property type="protein sequence ID" value="MBB6181056.1"/>
    <property type="molecule type" value="Genomic_DNA"/>
</dbReference>
<dbReference type="SMART" id="SM00388">
    <property type="entry name" value="HisKA"/>
    <property type="match status" value="1"/>
</dbReference>
<evidence type="ECO:0000259" key="13">
    <source>
        <dbReference type="PROSITE" id="PS50885"/>
    </source>
</evidence>
<evidence type="ECO:0000256" key="11">
    <source>
        <dbReference type="SAM" id="Phobius"/>
    </source>
</evidence>
<evidence type="ECO:0000256" key="1">
    <source>
        <dbReference type="ARBA" id="ARBA00000085"/>
    </source>
</evidence>
<evidence type="ECO:0000259" key="12">
    <source>
        <dbReference type="PROSITE" id="PS50109"/>
    </source>
</evidence>
<dbReference type="InterPro" id="IPR003661">
    <property type="entry name" value="HisK_dim/P_dom"/>
</dbReference>
<evidence type="ECO:0000256" key="3">
    <source>
        <dbReference type="ARBA" id="ARBA00012438"/>
    </source>
</evidence>
<dbReference type="SUPFAM" id="SSF47384">
    <property type="entry name" value="Homodimeric domain of signal transducing histidine kinase"/>
    <property type="match status" value="1"/>
</dbReference>
<dbReference type="InterPro" id="IPR004358">
    <property type="entry name" value="Sig_transdc_His_kin-like_C"/>
</dbReference>
<evidence type="ECO:0000256" key="5">
    <source>
        <dbReference type="ARBA" id="ARBA00022679"/>
    </source>
</evidence>
<dbReference type="SMART" id="SM00304">
    <property type="entry name" value="HAMP"/>
    <property type="match status" value="1"/>
</dbReference>
<keyword evidence="4" id="KW-0597">Phosphoprotein</keyword>
<evidence type="ECO:0000256" key="6">
    <source>
        <dbReference type="ARBA" id="ARBA00022692"/>
    </source>
</evidence>
<dbReference type="CDD" id="cd06225">
    <property type="entry name" value="HAMP"/>
    <property type="match status" value="1"/>
</dbReference>
<feature type="domain" description="Histidine kinase" evidence="12">
    <location>
        <begin position="168"/>
        <end position="377"/>
    </location>
</feature>
<dbReference type="Gene3D" id="3.30.565.10">
    <property type="entry name" value="Histidine kinase-like ATPase, C-terminal domain"/>
    <property type="match status" value="1"/>
</dbReference>
<dbReference type="PANTHER" id="PTHR45436:SF5">
    <property type="entry name" value="SENSOR HISTIDINE KINASE TRCS"/>
    <property type="match status" value="1"/>
</dbReference>
<sequence length="377" mass="40008">MSRPALSTMTATLVSVIQLTTIALLYILVDWYIDHAEVSALDALPVEARSAWVSINNGEIPDPKALAALAPLYPQLEEATEASPVEGVLGFGFLLIVFTSVIGVVLAHRIAAPLTRLTAAAEKIGQGDFQVTVEPGATKEVEALAITINSMASELLALETRLKFNTRAVAHELRTPLTVLQGNLQGMTDGVIAPTEKQLRALLLQTQGMSRLVDQLNTLSLAGTTNFVTATTKTDLALHVSETVSLFQASTGGAADFQTHLQPAPATIDPDRFRQALLALLENARKYAGGYGPIEVLTGLDEAGHSYITIRDKGPGLPDDVQHASFDMFWRSETPNGRGLGGSGLGLTVVKAIAEAHNARFEVGNNGEGGSYATIVF</sequence>
<feature type="transmembrane region" description="Helical" evidence="11">
    <location>
        <begin position="12"/>
        <end position="33"/>
    </location>
</feature>
<keyword evidence="6 11" id="KW-0812">Transmembrane</keyword>
<dbReference type="RefSeq" id="WP_077547597.1">
    <property type="nucleotide sequence ID" value="NZ_JACHEJ010000007.1"/>
</dbReference>
<dbReference type="GO" id="GO:0000155">
    <property type="term" value="F:phosphorelay sensor kinase activity"/>
    <property type="evidence" value="ECO:0007669"/>
    <property type="project" value="InterPro"/>
</dbReference>
<dbReference type="GO" id="GO:0016020">
    <property type="term" value="C:membrane"/>
    <property type="evidence" value="ECO:0007669"/>
    <property type="project" value="UniProtKB-SubCell"/>
</dbReference>
<accession>A0A7X0DEF7</accession>
<dbReference type="AlphaFoldDB" id="A0A7X0DEF7"/>
<dbReference type="PROSITE" id="PS50885">
    <property type="entry name" value="HAMP"/>
    <property type="match status" value="1"/>
</dbReference>
<comment type="catalytic activity">
    <reaction evidence="1">
        <text>ATP + protein L-histidine = ADP + protein N-phospho-L-histidine.</text>
        <dbReference type="EC" id="2.7.13.3"/>
    </reaction>
</comment>
<evidence type="ECO:0000256" key="9">
    <source>
        <dbReference type="ARBA" id="ARBA00023012"/>
    </source>
</evidence>